<organism evidence="2 3">
    <name type="scientific">Linum trigynum</name>
    <dbReference type="NCBI Taxonomy" id="586398"/>
    <lineage>
        <taxon>Eukaryota</taxon>
        <taxon>Viridiplantae</taxon>
        <taxon>Streptophyta</taxon>
        <taxon>Embryophyta</taxon>
        <taxon>Tracheophyta</taxon>
        <taxon>Spermatophyta</taxon>
        <taxon>Magnoliopsida</taxon>
        <taxon>eudicotyledons</taxon>
        <taxon>Gunneridae</taxon>
        <taxon>Pentapetalae</taxon>
        <taxon>rosids</taxon>
        <taxon>fabids</taxon>
        <taxon>Malpighiales</taxon>
        <taxon>Linaceae</taxon>
        <taxon>Linum</taxon>
    </lineage>
</organism>
<accession>A0AAV2F8C6</accession>
<evidence type="ECO:0000313" key="3">
    <source>
        <dbReference type="Proteomes" id="UP001497516"/>
    </source>
</evidence>
<keyword evidence="3" id="KW-1185">Reference proteome</keyword>
<dbReference type="AlphaFoldDB" id="A0AAV2F8C6"/>
<dbReference type="Proteomes" id="UP001497516">
    <property type="component" value="Chromosome 6"/>
</dbReference>
<evidence type="ECO:0000256" key="1">
    <source>
        <dbReference type="SAM" id="MobiDB-lite"/>
    </source>
</evidence>
<name>A0AAV2F8C6_9ROSI</name>
<reference evidence="2 3" key="1">
    <citation type="submission" date="2024-04" db="EMBL/GenBank/DDBJ databases">
        <authorList>
            <person name="Fracassetti M."/>
        </authorList>
    </citation>
    <scope>NUCLEOTIDE SEQUENCE [LARGE SCALE GENOMIC DNA]</scope>
</reference>
<gene>
    <name evidence="2" type="ORF">LTRI10_LOCUS35002</name>
</gene>
<dbReference type="EMBL" id="OZ034819">
    <property type="protein sequence ID" value="CAL1394503.1"/>
    <property type="molecule type" value="Genomic_DNA"/>
</dbReference>
<sequence length="104" mass="10782">MRPPLVEVPIMMVTPQTQPSEGALSKGNGPSDTVLPNPALVFSAQKTNPGDKLHVDSVDPGGTVPQKIKTKTKSGTAGAQSQAKGTQKQHAQRAGSHAAHIPRS</sequence>
<feature type="region of interest" description="Disordered" evidence="1">
    <location>
        <begin position="12"/>
        <end position="104"/>
    </location>
</feature>
<feature type="compositionally biased region" description="Polar residues" evidence="1">
    <location>
        <begin position="73"/>
        <end position="89"/>
    </location>
</feature>
<evidence type="ECO:0000313" key="2">
    <source>
        <dbReference type="EMBL" id="CAL1394503.1"/>
    </source>
</evidence>
<protein>
    <submittedName>
        <fullName evidence="2">Uncharacterized protein</fullName>
    </submittedName>
</protein>
<proteinExistence type="predicted"/>